<reference evidence="7" key="1">
    <citation type="journal article" date="2017" name="Biotechnol. Biofuels">
        <title>Evaluation of environmental bacterial communities as a factor affecting the growth of duckweed Lemna minor.</title>
        <authorList>
            <person name="Ishizawa H."/>
            <person name="Kuroda M."/>
            <person name="Morikawa M."/>
            <person name="Ike M."/>
        </authorList>
    </citation>
    <scope>NUCLEOTIDE SEQUENCE [LARGE SCALE GENOMIC DNA]</scope>
    <source>
        <strain evidence="7">M6</strain>
    </source>
</reference>
<dbReference type="OrthoDB" id="9815002at2"/>
<dbReference type="InterPro" id="IPR008258">
    <property type="entry name" value="Transglycosylase_SLT_dom_1"/>
</dbReference>
<dbReference type="InterPro" id="IPR023346">
    <property type="entry name" value="Lysozyme-like_dom_sf"/>
</dbReference>
<proteinExistence type="inferred from homology"/>
<dbReference type="RefSeq" id="WP_126420069.1">
    <property type="nucleotide sequence ID" value="NZ_AP018827.1"/>
</dbReference>
<dbReference type="EC" id="3.2.1.-" evidence="6"/>
<feature type="domain" description="DdrB-like" evidence="5">
    <location>
        <begin position="449"/>
        <end position="575"/>
    </location>
</feature>
<dbReference type="Proteomes" id="UP000278756">
    <property type="component" value="Chromosome 1"/>
</dbReference>
<dbReference type="AlphaFoldDB" id="A0A3G9G4D8"/>
<organism evidence="6 7">
    <name type="scientific">Asticcacaulis excentricus</name>
    <dbReference type="NCBI Taxonomy" id="78587"/>
    <lineage>
        <taxon>Bacteria</taxon>
        <taxon>Pseudomonadati</taxon>
        <taxon>Pseudomonadota</taxon>
        <taxon>Alphaproteobacteria</taxon>
        <taxon>Caulobacterales</taxon>
        <taxon>Caulobacteraceae</taxon>
        <taxon>Asticcacaulis</taxon>
    </lineage>
</organism>
<evidence type="ECO:0000313" key="7">
    <source>
        <dbReference type="Proteomes" id="UP000278756"/>
    </source>
</evidence>
<evidence type="ECO:0000256" key="1">
    <source>
        <dbReference type="ARBA" id="ARBA00007734"/>
    </source>
</evidence>
<feature type="compositionally biased region" description="Gly residues" evidence="3">
    <location>
        <begin position="874"/>
        <end position="888"/>
    </location>
</feature>
<sequence>MPLPGYIDGPVTDQSEADRQAALTPATQRDVRGVMFTGGEVGSLTGLTGGFLGQVWDQARGQNQRMLTPAEANSRYGIDGELSFTGPVTESDAAYKHRNKRDEIYRRDVLSRNDSVGGLEGFALSLTGGMVDPAGMVVNLIPVAGEARMAGTVGKAGLATRVARGGWAGFKGGALSGGLTYGLSSYAGRDYGPEDAAIDILGGTILGGGIEGLSYGYGALRRATRPNYSDAAFDALIHRESRGQQFGADGQPLRSPKGAIGVAQVMPGTAPEAARLAGLPFDEVKYKTDPDYNRALGRAYFDKQLETFGGDVDKAWAAYNAGPGRVQKAMNTHGADWLSAMPKETRDYVAANRARMAENGYEADVPAMPETPMARPRAPLPVQALDAIDQAGATAKAIGDFADDGRVDVAELVLKAADRPRAARSLDEAGVDLQIPARVYDADVAATVRGTNIPVRFAVVEARDLMTSHDDELSRNLMYPEEMQPRERDRAGSQARLQRMEREFNPLRLLTSREAEGGAPIIAPDGTVESGNGRTIVIRRGYAKGADYAAKYRQALIDSGFDVKGMEAPVLVRVRTQPMDGPQRVRLSREMNADTSERMGVTEQAFVDAEAMRAEDIGLYQGGLITRTQNDAFARRFLERAGAGQENDLIDPQTKRLSQAGIERMQAGMVAKAFGDRDLVFSIFETGNPMMKALGNALSDVASTWAKMRSMAQAGELTPGADTTEALKEALAFVRHVRDQRLNMAETIEKWADQPVLFGGDALSPEARDYLDLFFKDKDYRVQRRADDIAADLKDLAEAAMARTGGVDLLGDVPDFDVKAQIEVLRAKAVRNGRDGVEQFADEGGGPEGNGRWFSADRPAPGENAGPGLIPDAGQGGGKAAEGTGGTTEPGNATAAEKPIRPYVPQDDETRTLMAEVDALRAETALTPEPIDNPDLLAEAVRAAAFCVSQGIV</sequence>
<dbReference type="InterPro" id="IPR041398">
    <property type="entry name" value="DdrB_dom"/>
</dbReference>
<evidence type="ECO:0000259" key="5">
    <source>
        <dbReference type="Pfam" id="PF18763"/>
    </source>
</evidence>
<protein>
    <submittedName>
        <fullName evidence="6">Soluble lytic murein transglycosylase</fullName>
        <ecNumber evidence="6">3.2.1.-</ecNumber>
    </submittedName>
</protein>
<dbReference type="Pfam" id="PF18763">
    <property type="entry name" value="ddrB-ParB"/>
    <property type="match status" value="1"/>
</dbReference>
<accession>A0A3G9G4D8</accession>
<dbReference type="Gene3D" id="1.10.530.10">
    <property type="match status" value="1"/>
</dbReference>
<keyword evidence="6" id="KW-0378">Hydrolase</keyword>
<keyword evidence="6" id="KW-0326">Glycosidase</keyword>
<dbReference type="EMBL" id="AP018827">
    <property type="protein sequence ID" value="BBF79923.1"/>
    <property type="molecule type" value="Genomic_DNA"/>
</dbReference>
<dbReference type="SUPFAM" id="SSF53955">
    <property type="entry name" value="Lysozyme-like"/>
    <property type="match status" value="1"/>
</dbReference>
<name>A0A3G9G4D8_9CAUL</name>
<evidence type="ECO:0000256" key="2">
    <source>
        <dbReference type="ARBA" id="ARBA00009387"/>
    </source>
</evidence>
<reference evidence="7" key="2">
    <citation type="journal article" date="2017" name="Plant Physiol. Biochem.">
        <title>Differential oxidative and antioxidative response of duckweed Lemna minor toward plant growth promoting/inhibiting bacteria.</title>
        <authorList>
            <person name="Ishizawa H."/>
            <person name="Kuroda M."/>
            <person name="Morikawa M."/>
            <person name="Ike M."/>
        </authorList>
    </citation>
    <scope>NUCLEOTIDE SEQUENCE [LARGE SCALE GENOMIC DNA]</scope>
    <source>
        <strain evidence="7">M6</strain>
    </source>
</reference>
<evidence type="ECO:0000259" key="4">
    <source>
        <dbReference type="Pfam" id="PF01464"/>
    </source>
</evidence>
<dbReference type="PANTHER" id="PTHR37423">
    <property type="entry name" value="SOLUBLE LYTIC MUREIN TRANSGLYCOSYLASE-RELATED"/>
    <property type="match status" value="1"/>
</dbReference>
<evidence type="ECO:0000256" key="3">
    <source>
        <dbReference type="SAM" id="MobiDB-lite"/>
    </source>
</evidence>
<feature type="domain" description="Transglycosylase SLT" evidence="4">
    <location>
        <begin position="223"/>
        <end position="334"/>
    </location>
</feature>
<comment type="similarity">
    <text evidence="2">Belongs to the virb1 family.</text>
</comment>
<feature type="region of interest" description="Disordered" evidence="3">
    <location>
        <begin position="837"/>
        <end position="901"/>
    </location>
</feature>
<dbReference type="GO" id="GO:0016798">
    <property type="term" value="F:hydrolase activity, acting on glycosyl bonds"/>
    <property type="evidence" value="ECO:0007669"/>
    <property type="project" value="UniProtKB-KW"/>
</dbReference>
<dbReference type="PANTHER" id="PTHR37423:SF2">
    <property type="entry name" value="MEMBRANE-BOUND LYTIC MUREIN TRANSGLYCOSYLASE C"/>
    <property type="match status" value="1"/>
</dbReference>
<dbReference type="Pfam" id="PF01464">
    <property type="entry name" value="SLT"/>
    <property type="match status" value="1"/>
</dbReference>
<evidence type="ECO:0000313" key="6">
    <source>
        <dbReference type="EMBL" id="BBF79923.1"/>
    </source>
</evidence>
<gene>
    <name evidence="6" type="ORF">EM6_0500</name>
</gene>
<comment type="similarity">
    <text evidence="1">Belongs to the transglycosylase Slt family.</text>
</comment>